<dbReference type="Pfam" id="PF19577">
    <property type="entry name" value="DcaP"/>
    <property type="match status" value="1"/>
</dbReference>
<dbReference type="Proteomes" id="UP000305729">
    <property type="component" value="Chromosome 1"/>
</dbReference>
<dbReference type="AlphaFoldDB" id="A0A7S7YWS3"/>
<evidence type="ECO:0000256" key="1">
    <source>
        <dbReference type="SAM" id="SignalP"/>
    </source>
</evidence>
<organism evidence="2 3">
    <name type="scientific">Pseudoalteromonas rubra</name>
    <dbReference type="NCBI Taxonomy" id="43658"/>
    <lineage>
        <taxon>Bacteria</taxon>
        <taxon>Pseudomonadati</taxon>
        <taxon>Pseudomonadota</taxon>
        <taxon>Gammaproteobacteria</taxon>
        <taxon>Alteromonadales</taxon>
        <taxon>Pseudoalteromonadaceae</taxon>
        <taxon>Pseudoalteromonas</taxon>
    </lineage>
</organism>
<dbReference type="SUPFAM" id="SSF56935">
    <property type="entry name" value="Porins"/>
    <property type="match status" value="1"/>
</dbReference>
<gene>
    <name evidence="2" type="ORF">CWC22_010750</name>
</gene>
<evidence type="ECO:0000313" key="3">
    <source>
        <dbReference type="Proteomes" id="UP000305729"/>
    </source>
</evidence>
<name>A0A7S7YWS3_9GAMM</name>
<dbReference type="EMBL" id="CP045429">
    <property type="protein sequence ID" value="QPB83437.1"/>
    <property type="molecule type" value="Genomic_DNA"/>
</dbReference>
<evidence type="ECO:0000313" key="2">
    <source>
        <dbReference type="EMBL" id="QPB83437.1"/>
    </source>
</evidence>
<reference evidence="2 3" key="1">
    <citation type="submission" date="2019-10" db="EMBL/GenBank/DDBJ databases">
        <title>Pseudoalteromonas rubra S4059.</title>
        <authorList>
            <person name="Paulsen S."/>
            <person name="Wang X."/>
        </authorList>
    </citation>
    <scope>NUCLEOTIDE SEQUENCE [LARGE SCALE GENOMIC DNA]</scope>
    <source>
        <strain evidence="2 3">S4059</strain>
    </source>
</reference>
<dbReference type="InterPro" id="IPR045748">
    <property type="entry name" value="DcaP"/>
</dbReference>
<feature type="chain" id="PRO_5030566456" description="Porin" evidence="1">
    <location>
        <begin position="22"/>
        <end position="378"/>
    </location>
</feature>
<sequence length="378" mass="42102">MVKKPFLFALSSVLISTSANAAPPQLSLSGYIKVDALYQLSGHSGDRTDYATLGQGEPTNTTRIHARESRVRASWQSDQHSSLTAVLELDFFAEGSSPSSGSEKIANGATPRLRLAYIDTGHWQVGQNWSNFVDATSFPETLDFANEAGQSMLRQSQIRYTYRHANWQLSVAAENPQTDYVSTEPSAQSDYNSVDPLFDMSARARLTLSSGHVSLQSVYRQLKLDNTTQSNQSETEHAFGVGLSTKLTLGSNTTLKGYLGYGRGLGRYTQEANNYAAYLTPTGLNLLNSGGGYLAYQYRFDERWRSNLSLGTVHISHPKSITSDSPLSYKFTSLHFNTIHQLSTAMYIGLEYALVRRVLTNQQTHWLRRIQLSTKYRF</sequence>
<keyword evidence="1" id="KW-0732">Signal</keyword>
<feature type="signal peptide" evidence="1">
    <location>
        <begin position="1"/>
        <end position="21"/>
    </location>
</feature>
<accession>A0A7S7YWS3</accession>
<protein>
    <recommendedName>
        <fullName evidence="4">Porin</fullName>
    </recommendedName>
</protein>
<proteinExistence type="predicted"/>
<evidence type="ECO:0008006" key="4">
    <source>
        <dbReference type="Google" id="ProtNLM"/>
    </source>
</evidence>